<dbReference type="EMBL" id="CP119083">
    <property type="protein sequence ID" value="WEF34622.1"/>
    <property type="molecule type" value="Genomic_DNA"/>
</dbReference>
<gene>
    <name evidence="1" type="ORF">PX653_07630</name>
</gene>
<dbReference type="SUPFAM" id="SSF54637">
    <property type="entry name" value="Thioesterase/thiol ester dehydrase-isomerase"/>
    <property type="match status" value="1"/>
</dbReference>
<protein>
    <submittedName>
        <fullName evidence="1">Thioesterase family protein</fullName>
    </submittedName>
</protein>
<dbReference type="InterPro" id="IPR029069">
    <property type="entry name" value="HotDog_dom_sf"/>
</dbReference>
<keyword evidence="2" id="KW-1185">Reference proteome</keyword>
<sequence length="189" mass="21545">MNLYWRLLLVWLRARRKPRIRLGETIELRLTVLPNDLDLNGHMNNGRYLTIVDLALVEYMTRAGFVGHALRQRWRPMMTGSMIAFRRGLRPFRRYTLRFAIDCWDERWAYVRYAFVHDGRVVASGHGRGGIVGPQGVVGSAEMCRVLGVDPVSPPMPAALAAWIEADRMLRAAHEAPVAPLDSPQREIA</sequence>
<dbReference type="CDD" id="cd00586">
    <property type="entry name" value="4HBT"/>
    <property type="match status" value="1"/>
</dbReference>
<dbReference type="Gene3D" id="3.10.129.10">
    <property type="entry name" value="Hotdog Thioesterase"/>
    <property type="match status" value="1"/>
</dbReference>
<evidence type="ECO:0000313" key="1">
    <source>
        <dbReference type="EMBL" id="WEF34622.1"/>
    </source>
</evidence>
<dbReference type="RefSeq" id="WP_277417297.1">
    <property type="nucleotide sequence ID" value="NZ_CP119083.1"/>
</dbReference>
<dbReference type="Proteomes" id="UP001216510">
    <property type="component" value="Chromosome"/>
</dbReference>
<dbReference type="InterPro" id="IPR051490">
    <property type="entry name" value="THEM6_lcsJ_thioesterase"/>
</dbReference>
<proteinExistence type="predicted"/>
<dbReference type="PANTHER" id="PTHR12475">
    <property type="match status" value="1"/>
</dbReference>
<dbReference type="Pfam" id="PF13279">
    <property type="entry name" value="4HBT_2"/>
    <property type="match status" value="1"/>
</dbReference>
<evidence type="ECO:0000313" key="2">
    <source>
        <dbReference type="Proteomes" id="UP001216510"/>
    </source>
</evidence>
<accession>A0ABY8BFC2</accession>
<dbReference type="PANTHER" id="PTHR12475:SF4">
    <property type="entry name" value="PROTEIN THEM6"/>
    <property type="match status" value="1"/>
</dbReference>
<name>A0ABY8BFC2_9BURK</name>
<reference evidence="1 2" key="1">
    <citation type="submission" date="2023-02" db="EMBL/GenBank/DDBJ databases">
        <title>Gemone sequence of Telluria chitinolytica ACM 3522T.</title>
        <authorList>
            <person name="Frediansyah A."/>
            <person name="Miess H."/>
            <person name="Gross H."/>
        </authorList>
    </citation>
    <scope>NUCLEOTIDE SEQUENCE [LARGE SCALE GENOMIC DNA]</scope>
    <source>
        <strain evidence="1 2">ACM 3522</strain>
    </source>
</reference>
<organism evidence="1 2">
    <name type="scientific">Pseudoduganella chitinolytica</name>
    <dbReference type="NCBI Taxonomy" id="34070"/>
    <lineage>
        <taxon>Bacteria</taxon>
        <taxon>Pseudomonadati</taxon>
        <taxon>Pseudomonadota</taxon>
        <taxon>Betaproteobacteria</taxon>
        <taxon>Burkholderiales</taxon>
        <taxon>Oxalobacteraceae</taxon>
        <taxon>Telluria group</taxon>
        <taxon>Pseudoduganella</taxon>
    </lineage>
</organism>